<dbReference type="CDD" id="cd12797">
    <property type="entry name" value="M23_peptidase"/>
    <property type="match status" value="1"/>
</dbReference>
<dbReference type="InterPro" id="IPR016047">
    <property type="entry name" value="M23ase_b-sheet_dom"/>
</dbReference>
<gene>
    <name evidence="3" type="ORF">A2368_00110</name>
</gene>
<keyword evidence="1" id="KW-0472">Membrane</keyword>
<dbReference type="InterPro" id="IPR011055">
    <property type="entry name" value="Dup_hybrid_motif"/>
</dbReference>
<keyword evidence="1" id="KW-1133">Transmembrane helix</keyword>
<feature type="transmembrane region" description="Helical" evidence="1">
    <location>
        <begin position="544"/>
        <end position="563"/>
    </location>
</feature>
<feature type="domain" description="M23ase beta-sheet core" evidence="2">
    <location>
        <begin position="654"/>
        <end position="744"/>
    </location>
</feature>
<keyword evidence="1" id="KW-0812">Transmembrane</keyword>
<dbReference type="Proteomes" id="UP000176682">
    <property type="component" value="Unassembled WGS sequence"/>
</dbReference>
<evidence type="ECO:0000256" key="1">
    <source>
        <dbReference type="SAM" id="Phobius"/>
    </source>
</evidence>
<dbReference type="EMBL" id="MFAM01000018">
    <property type="protein sequence ID" value="OGD79525.1"/>
    <property type="molecule type" value="Genomic_DNA"/>
</dbReference>
<accession>A0A1F5FIR1</accession>
<dbReference type="AlphaFoldDB" id="A0A1F5FIR1"/>
<dbReference type="PANTHER" id="PTHR21666:SF270">
    <property type="entry name" value="MUREIN HYDROLASE ACTIVATOR ENVC"/>
    <property type="match status" value="1"/>
</dbReference>
<dbReference type="GO" id="GO:0004222">
    <property type="term" value="F:metalloendopeptidase activity"/>
    <property type="evidence" value="ECO:0007669"/>
    <property type="project" value="TreeGrafter"/>
</dbReference>
<dbReference type="Pfam" id="PF01551">
    <property type="entry name" value="Peptidase_M23"/>
    <property type="match status" value="1"/>
</dbReference>
<dbReference type="Gene3D" id="2.70.70.10">
    <property type="entry name" value="Glucose Permease (Domain IIA)"/>
    <property type="match status" value="1"/>
</dbReference>
<organism evidence="3 4">
    <name type="scientific">Candidatus Collierbacteria bacterium RIFOXYB1_FULL_49_13</name>
    <dbReference type="NCBI Taxonomy" id="1817728"/>
    <lineage>
        <taxon>Bacteria</taxon>
        <taxon>Candidatus Collieribacteriota</taxon>
    </lineage>
</organism>
<feature type="transmembrane region" description="Helical" evidence="1">
    <location>
        <begin position="492"/>
        <end position="517"/>
    </location>
</feature>
<dbReference type="SUPFAM" id="SSF51261">
    <property type="entry name" value="Duplicated hybrid motif"/>
    <property type="match status" value="1"/>
</dbReference>
<name>A0A1F5FIR1_9BACT</name>
<evidence type="ECO:0000313" key="4">
    <source>
        <dbReference type="Proteomes" id="UP000176682"/>
    </source>
</evidence>
<proteinExistence type="predicted"/>
<evidence type="ECO:0000313" key="3">
    <source>
        <dbReference type="EMBL" id="OGD79525.1"/>
    </source>
</evidence>
<sequence length="774" mass="82725">MDSTAIILRLKGILAKNIRERTEAESDFLVENLGIVNDSIIDPADINPREFEDGTPNLELLRSIIDEAQKQGMSDLLVRQPKSSFDTKPRKSLDDVRIDILARRALYEQLIRNAQRNLAKRVKNQLKPDATPAEIHSLTSSTVAETLKPVTTGGGIDKYISTHSGLTPQQVLQQTRPALFEDLTASIAKELGGRFITPELLTEVAALAVVIDLTNPKELAALIAVIDKPPTPAELYQARQAALELNPSKFYLEAEPEKTTLVATSEELPLTDTDPETAKYKSLANQVAAAVNPDPRARLITDAENNLVLPHDRAIKLVLGREYELTPDNAAQIANIITSASANPGTAMGPTPGSYFRGPVNDQVNHQVDRQTIHPTIRQIGEGILKEKRAQHLPNSTAIAQSDAYKELALLHPELSRKLLQNWKQLENMGYISPVGKISSFLNPVGAITSRVNGWLGQQTAKVLLRLSEKVASQTLKLALQTVAKEGIKKGLTVALTALGLGIPGIGVIVAGATYLAPKIVGKLMQPINALFGNKNTSETVKDIGRGALGGVFLLGSLPMVIAGASFPLLISPVIVGGVLAGYLLFYIPVINMATIISTMAQLDSNTAGFSGSTSPYTGPKIEGCSPVLPSSHGTVIQGPGGQYSHTYASGPAQAIDVYLTAGTPVYSVSEGTVTDVGFRGAYGNRIIIKARAPTGKVYDIFYAHLSVIQVSVGETVTPSQQIALSGATSSVPGFANPHLHLEYVGLEYNSCPAGGKQIPMGCHVDTTPCDVSW</sequence>
<reference evidence="3 4" key="1">
    <citation type="journal article" date="2016" name="Nat. Commun.">
        <title>Thousands of microbial genomes shed light on interconnected biogeochemical processes in an aquifer system.</title>
        <authorList>
            <person name="Anantharaman K."/>
            <person name="Brown C.T."/>
            <person name="Hug L.A."/>
            <person name="Sharon I."/>
            <person name="Castelle C.J."/>
            <person name="Probst A.J."/>
            <person name="Thomas B.C."/>
            <person name="Singh A."/>
            <person name="Wilkins M.J."/>
            <person name="Karaoz U."/>
            <person name="Brodie E.L."/>
            <person name="Williams K.H."/>
            <person name="Hubbard S.S."/>
            <person name="Banfield J.F."/>
        </authorList>
    </citation>
    <scope>NUCLEOTIDE SEQUENCE [LARGE SCALE GENOMIC DNA]</scope>
</reference>
<comment type="caution">
    <text evidence="3">The sequence shown here is derived from an EMBL/GenBank/DDBJ whole genome shotgun (WGS) entry which is preliminary data.</text>
</comment>
<dbReference type="InterPro" id="IPR050570">
    <property type="entry name" value="Cell_wall_metabolism_enzyme"/>
</dbReference>
<dbReference type="PANTHER" id="PTHR21666">
    <property type="entry name" value="PEPTIDASE-RELATED"/>
    <property type="match status" value="1"/>
</dbReference>
<feature type="transmembrane region" description="Helical" evidence="1">
    <location>
        <begin position="569"/>
        <end position="590"/>
    </location>
</feature>
<evidence type="ECO:0000259" key="2">
    <source>
        <dbReference type="Pfam" id="PF01551"/>
    </source>
</evidence>
<protein>
    <recommendedName>
        <fullName evidence="2">M23ase beta-sheet core domain-containing protein</fullName>
    </recommendedName>
</protein>